<dbReference type="Proteomes" id="UP000032289">
    <property type="component" value="Unassembled WGS sequence"/>
</dbReference>
<dbReference type="PRINTS" id="PR00131">
    <property type="entry name" value="GLHYDRLASE1"/>
</dbReference>
<dbReference type="PATRIC" id="fig|137591.24.peg.1225"/>
<dbReference type="EC" id="3.2.1.21" evidence="6"/>
<evidence type="ECO:0000256" key="4">
    <source>
        <dbReference type="PROSITE-ProRule" id="PRU10055"/>
    </source>
</evidence>
<dbReference type="InterPro" id="IPR017853">
    <property type="entry name" value="GH"/>
</dbReference>
<dbReference type="PROSITE" id="PS00572">
    <property type="entry name" value="GLYCOSYL_HYDROL_F1_1"/>
    <property type="match status" value="1"/>
</dbReference>
<dbReference type="GO" id="GO:0005975">
    <property type="term" value="P:carbohydrate metabolic process"/>
    <property type="evidence" value="ECO:0007669"/>
    <property type="project" value="InterPro"/>
</dbReference>
<keyword evidence="3 6" id="KW-0326">Glycosidase</keyword>
<dbReference type="GO" id="GO:0008422">
    <property type="term" value="F:beta-glucosidase activity"/>
    <property type="evidence" value="ECO:0007669"/>
    <property type="project" value="UniProtKB-EC"/>
</dbReference>
<comment type="similarity">
    <text evidence="1 5">Belongs to the glycosyl hydrolase 1 family.</text>
</comment>
<evidence type="ECO:0000313" key="6">
    <source>
        <dbReference type="EMBL" id="KIU24207.1"/>
    </source>
</evidence>
<sequence>MALRGKEFLWGASIANYQTDGAENTQWYEWKLANADRLASEYDTAFNNVPTVDDFRVDGNDPQNYISGMGIRHRERYDADFDKLQALHFNAFRFSVEWARVEPEPGVYNEQEIAFLKDYIAAIKAHGMTPVLTLWHWTMPVWFTEKGGFEKRENERYFEEFAAYVLQKLQDDIDIVLTFNEWNVYTFAGYIAGEWAPMQTSFLTAFKVALHLTEAHNRVYDIAKMIKPAFKVSVAHNTADFIALNRKVTTKLGLAWNRWQRDNFFLDRTYQKMDFLGLNWYNADSYDGFTVKNPNEKVNDMGWDMRPIRIEKTLVRLYNRYQLPILITENGLADGDDSDREWWLSETLQALENAESAGVDLMGYLHWSAFDNFEWDKGYWPRFGLIAVDYENDYARDIRPSAQYYATRILEYRGK</sequence>
<accession>A0A0D1M074</accession>
<keyword evidence="2 6" id="KW-0378">Hydrolase</keyword>
<dbReference type="Pfam" id="PF00232">
    <property type="entry name" value="Glyco_hydro_1"/>
    <property type="match status" value="2"/>
</dbReference>
<comment type="caution">
    <text evidence="6">The sequence shown here is derived from an EMBL/GenBank/DDBJ whole genome shotgun (WGS) entry which is preliminary data.</text>
</comment>
<dbReference type="InterPro" id="IPR018120">
    <property type="entry name" value="Glyco_hydro_1_AS"/>
</dbReference>
<evidence type="ECO:0000256" key="2">
    <source>
        <dbReference type="ARBA" id="ARBA00022801"/>
    </source>
</evidence>
<organism evidence="6 7">
    <name type="scientific">Weissella cibaria</name>
    <dbReference type="NCBI Taxonomy" id="137591"/>
    <lineage>
        <taxon>Bacteria</taxon>
        <taxon>Bacillati</taxon>
        <taxon>Bacillota</taxon>
        <taxon>Bacilli</taxon>
        <taxon>Lactobacillales</taxon>
        <taxon>Lactobacillaceae</taxon>
        <taxon>Weissella</taxon>
    </lineage>
</organism>
<dbReference type="SUPFAM" id="SSF51445">
    <property type="entry name" value="(Trans)glycosidases"/>
    <property type="match status" value="1"/>
</dbReference>
<gene>
    <name evidence="6" type="primary">bglB</name>
    <name evidence="6" type="ORF">ab3b_01254</name>
</gene>
<proteinExistence type="inferred from homology"/>
<dbReference type="RefSeq" id="WP_043941251.1">
    <property type="nucleotide sequence ID" value="NZ_JWHT01000029.1"/>
</dbReference>
<evidence type="ECO:0000256" key="3">
    <source>
        <dbReference type="ARBA" id="ARBA00023295"/>
    </source>
</evidence>
<evidence type="ECO:0000256" key="5">
    <source>
        <dbReference type="RuleBase" id="RU003690"/>
    </source>
</evidence>
<name>A0A0D1M074_9LACO</name>
<protein>
    <submittedName>
        <fullName evidence="6">BglB protein</fullName>
        <ecNumber evidence="6">3.2.1.21</ecNumber>
    </submittedName>
</protein>
<dbReference type="InterPro" id="IPR001360">
    <property type="entry name" value="Glyco_hydro_1"/>
</dbReference>
<feature type="active site" description="Nucleophile" evidence="4">
    <location>
        <position position="329"/>
    </location>
</feature>
<dbReference type="PANTHER" id="PTHR10353">
    <property type="entry name" value="GLYCOSYL HYDROLASE"/>
    <property type="match status" value="1"/>
</dbReference>
<reference evidence="6 7" key="1">
    <citation type="journal article" date="2015" name="Microbiology (Mosc.)">
        <title>Genomics of the Weissella cibaria species with an examination of its metabolic traits.</title>
        <authorList>
            <person name="Lynch K.M."/>
            <person name="Lucid A."/>
            <person name="Arendt E.K."/>
            <person name="Sleator R.D."/>
            <person name="Lucey B."/>
            <person name="Coffey A."/>
        </authorList>
    </citation>
    <scope>NUCLEOTIDE SEQUENCE [LARGE SCALE GENOMIC DNA]</scope>
    <source>
        <strain evidence="6 7">AB3b</strain>
    </source>
</reference>
<dbReference type="EMBL" id="JWHT01000029">
    <property type="protein sequence ID" value="KIU24207.1"/>
    <property type="molecule type" value="Genomic_DNA"/>
</dbReference>
<dbReference type="PANTHER" id="PTHR10353:SF209">
    <property type="entry name" value="GALACTOLIPID GALACTOSYLTRANSFERASE SFR2, CHLOROPLASTIC"/>
    <property type="match status" value="1"/>
</dbReference>
<dbReference type="AlphaFoldDB" id="A0A0D1M074"/>
<evidence type="ECO:0000313" key="7">
    <source>
        <dbReference type="Proteomes" id="UP000032289"/>
    </source>
</evidence>
<evidence type="ECO:0000256" key="1">
    <source>
        <dbReference type="ARBA" id="ARBA00010838"/>
    </source>
</evidence>
<dbReference type="Gene3D" id="3.20.20.80">
    <property type="entry name" value="Glycosidases"/>
    <property type="match status" value="1"/>
</dbReference>